<protein>
    <submittedName>
        <fullName evidence="2">DUF4390 domain-containing protein</fullName>
    </submittedName>
</protein>
<evidence type="ECO:0000313" key="3">
    <source>
        <dbReference type="Proteomes" id="UP001225596"/>
    </source>
</evidence>
<sequence length="194" mass="22206">MIQRLFSVRSLLVICALALLQVLAQPLAHADEVEILQARVESSDEGYRLSATFDLDLNRELEDAIMRGIPLYFTTEVQVVRPRRYWFDETTLTTSQTIKVSHNVLTRQYRAAIDGGLHRNFNTLDEALSMVRNPGRWLIAEKGMLKPGETYHAFVRMGLDIAQLPKPFQVNALNNSDWRVSSDWKQLTFKADAQ</sequence>
<reference evidence="2 3" key="1">
    <citation type="submission" date="2023-08" db="EMBL/GenBank/DDBJ databases">
        <title>Oxalobacteraceae gen .nov., isolated from river sludge outside the plant.</title>
        <authorList>
            <person name="Zhao S.Y."/>
        </authorList>
    </citation>
    <scope>NUCLEOTIDE SEQUENCE [LARGE SCALE GENOMIC DNA]</scope>
    <source>
        <strain evidence="2 3">R-40</strain>
    </source>
</reference>
<feature type="chain" id="PRO_5046824704" evidence="1">
    <location>
        <begin position="31"/>
        <end position="194"/>
    </location>
</feature>
<gene>
    <name evidence="2" type="ORF">Q8A64_02350</name>
</gene>
<keyword evidence="3" id="KW-1185">Reference proteome</keyword>
<dbReference type="Pfam" id="PF14334">
    <property type="entry name" value="DUF4390"/>
    <property type="match status" value="1"/>
</dbReference>
<feature type="signal peptide" evidence="1">
    <location>
        <begin position="1"/>
        <end position="30"/>
    </location>
</feature>
<dbReference type="Proteomes" id="UP001225596">
    <property type="component" value="Unassembled WGS sequence"/>
</dbReference>
<proteinExistence type="predicted"/>
<keyword evidence="1" id="KW-0732">Signal</keyword>
<evidence type="ECO:0000256" key="1">
    <source>
        <dbReference type="SAM" id="SignalP"/>
    </source>
</evidence>
<comment type="caution">
    <text evidence="2">The sequence shown here is derived from an EMBL/GenBank/DDBJ whole genome shotgun (WGS) entry which is preliminary data.</text>
</comment>
<dbReference type="InterPro" id="IPR025500">
    <property type="entry name" value="DUF4390"/>
</dbReference>
<dbReference type="RefSeq" id="WP_338435099.1">
    <property type="nucleotide sequence ID" value="NZ_JAUYVH010000001.1"/>
</dbReference>
<organism evidence="2 3">
    <name type="scientific">Keguizhuia sedimenti</name>
    <dbReference type="NCBI Taxonomy" id="3064264"/>
    <lineage>
        <taxon>Bacteria</taxon>
        <taxon>Pseudomonadati</taxon>
        <taxon>Pseudomonadota</taxon>
        <taxon>Betaproteobacteria</taxon>
        <taxon>Burkholderiales</taxon>
        <taxon>Oxalobacteraceae</taxon>
        <taxon>Keguizhuia</taxon>
    </lineage>
</organism>
<name>A0ABU1BK47_9BURK</name>
<accession>A0ABU1BK47</accession>
<evidence type="ECO:0000313" key="2">
    <source>
        <dbReference type="EMBL" id="MDQ9169244.1"/>
    </source>
</evidence>
<dbReference type="EMBL" id="JAUYVH010000001">
    <property type="protein sequence ID" value="MDQ9169244.1"/>
    <property type="molecule type" value="Genomic_DNA"/>
</dbReference>